<dbReference type="InterPro" id="IPR023393">
    <property type="entry name" value="START-like_dom_sf"/>
</dbReference>
<comment type="caution">
    <text evidence="1">The sequence shown here is derived from an EMBL/GenBank/DDBJ whole genome shotgun (WGS) entry which is preliminary data.</text>
</comment>
<gene>
    <name evidence="1" type="ORF">IGS67_02160</name>
</gene>
<dbReference type="SUPFAM" id="SSF55961">
    <property type="entry name" value="Bet v1-like"/>
    <property type="match status" value="1"/>
</dbReference>
<name>A0ABR9DMD9_9MICO</name>
<dbReference type="InterPro" id="IPR019639">
    <property type="entry name" value="DUF2505"/>
</dbReference>
<evidence type="ECO:0000313" key="1">
    <source>
        <dbReference type="EMBL" id="MBD9698298.1"/>
    </source>
</evidence>
<dbReference type="Proteomes" id="UP000642107">
    <property type="component" value="Unassembled WGS sequence"/>
</dbReference>
<protein>
    <submittedName>
        <fullName evidence="1">DUF2505 domain-containing protein</fullName>
    </submittedName>
</protein>
<evidence type="ECO:0000313" key="2">
    <source>
        <dbReference type="Proteomes" id="UP000642107"/>
    </source>
</evidence>
<dbReference type="Pfam" id="PF10698">
    <property type="entry name" value="DUF2505"/>
    <property type="match status" value="1"/>
</dbReference>
<dbReference type="RefSeq" id="WP_192277367.1">
    <property type="nucleotide sequence ID" value="NZ_JACZDF010000001.1"/>
</dbReference>
<reference evidence="1 2" key="1">
    <citation type="submission" date="2020-09" db="EMBL/GenBank/DDBJ databases">
        <title>Flavimobilis rhizosphaerae sp. nov., isolated from rhizosphere soil of Spartina alterniflora.</title>
        <authorList>
            <person name="Hanqin C."/>
        </authorList>
    </citation>
    <scope>NUCLEOTIDE SEQUENCE [LARGE SCALE GENOMIC DNA]</scope>
    <source>
        <strain evidence="1 2">GY 10621</strain>
    </source>
</reference>
<sequence>MHVTIDVPVPLSAAAYATLVRDESFVRFRTAVPGARVDDVIVTPADGESFTVTVRRSVSAAQIPPQVRSFVGSELEIRQVEAWEGERGGAWHGTVALEITGTPVRMTGTVELVPSGDGAILRYDGDVRASIPLFGPAVERSAAEAVRATLGAEELRVQAWVDVHGTPA</sequence>
<dbReference type="EMBL" id="JACZDF010000001">
    <property type="protein sequence ID" value="MBD9698298.1"/>
    <property type="molecule type" value="Genomic_DNA"/>
</dbReference>
<accession>A0ABR9DMD9</accession>
<organism evidence="1 2">
    <name type="scientific">Flavimobilis rhizosphaerae</name>
    <dbReference type="NCBI Taxonomy" id="2775421"/>
    <lineage>
        <taxon>Bacteria</taxon>
        <taxon>Bacillati</taxon>
        <taxon>Actinomycetota</taxon>
        <taxon>Actinomycetes</taxon>
        <taxon>Micrococcales</taxon>
        <taxon>Jonesiaceae</taxon>
        <taxon>Flavimobilis</taxon>
    </lineage>
</organism>
<keyword evidence="2" id="KW-1185">Reference proteome</keyword>
<dbReference type="Gene3D" id="3.30.530.20">
    <property type="match status" value="1"/>
</dbReference>
<proteinExistence type="predicted"/>